<dbReference type="RefSeq" id="WP_137097422.1">
    <property type="nucleotide sequence ID" value="NZ_SWMS01000049.1"/>
</dbReference>
<name>A0ABY2RSU4_9PSEU</name>
<comment type="caution">
    <text evidence="1">The sequence shown here is derived from an EMBL/GenBank/DDBJ whole genome shotgun (WGS) entry which is preliminary data.</text>
</comment>
<keyword evidence="2" id="KW-1185">Reference proteome</keyword>
<dbReference type="EMBL" id="SWMS01000049">
    <property type="protein sequence ID" value="TKG58893.1"/>
    <property type="molecule type" value="Genomic_DNA"/>
</dbReference>
<gene>
    <name evidence="1" type="ORF">FCN18_37405</name>
</gene>
<reference evidence="1 2" key="1">
    <citation type="journal article" date="2015" name="Antonie Van Leeuwenhoek">
        <title>Prauserella endophytica sp. nov., an endophytic actinobacterium isolated from Tamarix taklamakanensis.</title>
        <authorList>
            <person name="Liu J.M."/>
            <person name="Habden X."/>
            <person name="Guo L."/>
            <person name="Tuo L."/>
            <person name="Jiang Z.K."/>
            <person name="Liu S.W."/>
            <person name="Liu X.F."/>
            <person name="Chen L."/>
            <person name="Li R.F."/>
            <person name="Zhang Y.Q."/>
            <person name="Sun C.H."/>
        </authorList>
    </citation>
    <scope>NUCLEOTIDE SEQUENCE [LARGE SCALE GENOMIC DNA]</scope>
    <source>
        <strain evidence="1 2">CGMCC 4.7182</strain>
    </source>
</reference>
<evidence type="ECO:0000313" key="1">
    <source>
        <dbReference type="EMBL" id="TKG58893.1"/>
    </source>
</evidence>
<protein>
    <submittedName>
        <fullName evidence="1">Phage head-tail connector protein</fullName>
    </submittedName>
</protein>
<organism evidence="1 2">
    <name type="scientific">Prauserella endophytica</name>
    <dbReference type="NCBI Taxonomy" id="1592324"/>
    <lineage>
        <taxon>Bacteria</taxon>
        <taxon>Bacillati</taxon>
        <taxon>Actinomycetota</taxon>
        <taxon>Actinomycetes</taxon>
        <taxon>Pseudonocardiales</taxon>
        <taxon>Pseudonocardiaceae</taxon>
        <taxon>Prauserella</taxon>
        <taxon>Prauserella coralliicola group</taxon>
    </lineage>
</organism>
<accession>A0ABY2RSU4</accession>
<evidence type="ECO:0000313" key="2">
    <source>
        <dbReference type="Proteomes" id="UP000309992"/>
    </source>
</evidence>
<dbReference type="Proteomes" id="UP000309992">
    <property type="component" value="Unassembled WGS sequence"/>
</dbReference>
<sequence>MAIVTLAEAKTQVGIAPTDTSKDAVLMNYVDAIASTVENYKLEIVEAREFTEERVLNGGSFVLANSPVLSLISVETVDGTTVWDVNNLHVSRAGVVRVMSGASVSGTVAVTYRAGYETVPENYKRGALVILQHVWETQRGVGQVGTGVIGQEEGTYGQLSTYSLPRKALEWLGVPNPVVM</sequence>
<proteinExistence type="predicted"/>